<organism evidence="2 3">
    <name type="scientific">Floridaenema aerugineum BLCC-F46</name>
    <dbReference type="NCBI Taxonomy" id="3153654"/>
    <lineage>
        <taxon>Bacteria</taxon>
        <taxon>Bacillati</taxon>
        <taxon>Cyanobacteriota</taxon>
        <taxon>Cyanophyceae</taxon>
        <taxon>Oscillatoriophycideae</taxon>
        <taxon>Aerosakkonematales</taxon>
        <taxon>Aerosakkonemataceae</taxon>
        <taxon>Floridanema</taxon>
        <taxon>Floridanema aerugineum</taxon>
    </lineage>
</organism>
<evidence type="ECO:0000313" key="3">
    <source>
        <dbReference type="Proteomes" id="UP001576774"/>
    </source>
</evidence>
<dbReference type="InterPro" id="IPR005532">
    <property type="entry name" value="SUMF_dom"/>
</dbReference>
<comment type="caution">
    <text evidence="2">The sequence shown here is derived from an EMBL/GenBank/DDBJ whole genome shotgun (WGS) entry which is preliminary data.</text>
</comment>
<protein>
    <submittedName>
        <fullName evidence="2">Formylglycine-generating enzyme family protein</fullName>
    </submittedName>
</protein>
<dbReference type="Proteomes" id="UP001576774">
    <property type="component" value="Unassembled WGS sequence"/>
</dbReference>
<accession>A0ABV4XGS2</accession>
<dbReference type="RefSeq" id="WP_413274964.1">
    <property type="nucleotide sequence ID" value="NZ_JBHFNQ010000256.1"/>
</dbReference>
<dbReference type="Gene3D" id="3.90.1580.10">
    <property type="entry name" value="paralog of FGE (formylglycine-generating enzyme)"/>
    <property type="match status" value="1"/>
</dbReference>
<name>A0ABV4XGS2_9CYAN</name>
<dbReference type="Pfam" id="PF03781">
    <property type="entry name" value="FGE-sulfatase"/>
    <property type="match status" value="1"/>
</dbReference>
<dbReference type="PANTHER" id="PTHR23150:SF35">
    <property type="entry name" value="BLL6746 PROTEIN"/>
    <property type="match status" value="1"/>
</dbReference>
<evidence type="ECO:0000259" key="1">
    <source>
        <dbReference type="Pfam" id="PF03781"/>
    </source>
</evidence>
<reference evidence="2 3" key="1">
    <citation type="submission" date="2024-09" db="EMBL/GenBank/DDBJ databases">
        <title>Floridaenema gen nov. (Aerosakkonemataceae, Aerosakkonematales ord. nov., Cyanobacteria) from benthic tropical and subtropical fresh waters, with the description of four new species.</title>
        <authorList>
            <person name="Moretto J.A."/>
            <person name="Berthold D.E."/>
            <person name="Lefler F.W."/>
            <person name="Huang I.-S."/>
            <person name="Laughinghouse H. IV."/>
        </authorList>
    </citation>
    <scope>NUCLEOTIDE SEQUENCE [LARGE SCALE GENOMIC DNA]</scope>
    <source>
        <strain evidence="2 3">BLCC-F46</strain>
    </source>
</reference>
<evidence type="ECO:0000313" key="2">
    <source>
        <dbReference type="EMBL" id="MFB2882002.1"/>
    </source>
</evidence>
<dbReference type="EMBL" id="JBHFNQ010000256">
    <property type="protein sequence ID" value="MFB2882002.1"/>
    <property type="molecule type" value="Genomic_DNA"/>
</dbReference>
<keyword evidence="3" id="KW-1185">Reference proteome</keyword>
<dbReference type="InterPro" id="IPR051043">
    <property type="entry name" value="Sulfatase_Mod_Factor_Kinase"/>
</dbReference>
<dbReference type="PANTHER" id="PTHR23150">
    <property type="entry name" value="SULFATASE MODIFYING FACTOR 1, 2"/>
    <property type="match status" value="1"/>
</dbReference>
<dbReference type="SUPFAM" id="SSF56436">
    <property type="entry name" value="C-type lectin-like"/>
    <property type="match status" value="1"/>
</dbReference>
<proteinExistence type="predicted"/>
<dbReference type="InterPro" id="IPR016187">
    <property type="entry name" value="CTDL_fold"/>
</dbReference>
<feature type="domain" description="Sulfatase-modifying factor enzyme-like" evidence="1">
    <location>
        <begin position="47"/>
        <end position="283"/>
    </location>
</feature>
<gene>
    <name evidence="2" type="ORF">ACE1CC_34575</name>
</gene>
<sequence length="289" mass="32637">MQKQTFDFETATISVVKKGEEITHEIKRSRQQAEFFTEDLGNGVILEMVAIPGGTFLMGSPTDEPESLNDEKPQHSVTIKPFFMGKFPVTQAQWQTVAGFPKVKVDLDPDPSEFKGANRPVEQVSWYQAVEFCDRLSQKTGRNYRLPSEAEWEYACRAGTTTPFHFGETIITDLANYDGNHVYASGSQGIYRDQTIEVGSFPANAFGLYDMHGNVWEWCADHWHENYEGAPLDGSVWLVSAESLFRRLRGGSWVNNPGNCRSACRNHFLPVYDNDINIGFRIVCGAEWT</sequence>
<dbReference type="InterPro" id="IPR042095">
    <property type="entry name" value="SUMF_sf"/>
</dbReference>